<gene>
    <name evidence="1" type="ORF">BC936DRAFT_144240</name>
</gene>
<keyword evidence="2" id="KW-1185">Reference proteome</keyword>
<comment type="caution">
    <text evidence="1">The sequence shown here is derived from an EMBL/GenBank/DDBJ whole genome shotgun (WGS) entry which is preliminary data.</text>
</comment>
<evidence type="ECO:0000313" key="2">
    <source>
        <dbReference type="Proteomes" id="UP000268093"/>
    </source>
</evidence>
<proteinExistence type="predicted"/>
<accession>A0A433DCS7</accession>
<name>A0A433DCS7_9FUNG</name>
<evidence type="ECO:0000313" key="1">
    <source>
        <dbReference type="EMBL" id="RUP48650.1"/>
    </source>
</evidence>
<protein>
    <submittedName>
        <fullName evidence="1">Uncharacterized protein</fullName>
    </submittedName>
</protein>
<dbReference type="EMBL" id="RBNI01003140">
    <property type="protein sequence ID" value="RUP48650.1"/>
    <property type="molecule type" value="Genomic_DNA"/>
</dbReference>
<organism evidence="1 2">
    <name type="scientific">Jimgerdemannia flammicorona</name>
    <dbReference type="NCBI Taxonomy" id="994334"/>
    <lineage>
        <taxon>Eukaryota</taxon>
        <taxon>Fungi</taxon>
        <taxon>Fungi incertae sedis</taxon>
        <taxon>Mucoromycota</taxon>
        <taxon>Mucoromycotina</taxon>
        <taxon>Endogonomycetes</taxon>
        <taxon>Endogonales</taxon>
        <taxon>Endogonaceae</taxon>
        <taxon>Jimgerdemannia</taxon>
    </lineage>
</organism>
<sequence>MKLSSSRGDFAAAHWRTCCGSVFPILHFNINNKQLLAGRTGKVDTSLHFPFPSKFARPFYSVFDGPNAPILEPSGNNLTRPTPSSPHTTSPPPPPPPPHLQPYPTSSQSLPSHPETTFSPTLRAPQSPCSAASQPGTPSPASTPPPDNHIPAATSSREHTVPLDT</sequence>
<dbReference type="Proteomes" id="UP000268093">
    <property type="component" value="Unassembled WGS sequence"/>
</dbReference>
<dbReference type="AlphaFoldDB" id="A0A433DCS7"/>
<reference evidence="1 2" key="1">
    <citation type="journal article" date="2018" name="New Phytol.">
        <title>Phylogenomics of Endogonaceae and evolution of mycorrhizas within Mucoromycota.</title>
        <authorList>
            <person name="Chang Y."/>
            <person name="Desiro A."/>
            <person name="Na H."/>
            <person name="Sandor L."/>
            <person name="Lipzen A."/>
            <person name="Clum A."/>
            <person name="Barry K."/>
            <person name="Grigoriev I.V."/>
            <person name="Martin F.M."/>
            <person name="Stajich J.E."/>
            <person name="Smith M.E."/>
            <person name="Bonito G."/>
            <person name="Spatafora J.W."/>
        </authorList>
    </citation>
    <scope>NUCLEOTIDE SEQUENCE [LARGE SCALE GENOMIC DNA]</scope>
    <source>
        <strain evidence="1 2">GMNB39</strain>
    </source>
</reference>